<sequence length="82" mass="8586">MGRRPGTRPHLTHDGNPSGQLSALACWRIAGPSLLFHLTISKGRSKSAPHRTQKGTGAIILSKTASAVSENCSKTGAAFVMC</sequence>
<dbReference type="AlphaFoldDB" id="A0A2P9HJM1"/>
<dbReference type="EMBL" id="OOFM01000005">
    <property type="protein sequence ID" value="SPL64173.1"/>
    <property type="molecule type" value="Genomic_DNA"/>
</dbReference>
<gene>
    <name evidence="1" type="ORF">OHAE_40</name>
</gene>
<evidence type="ECO:0000313" key="2">
    <source>
        <dbReference type="Proteomes" id="UP000246073"/>
    </source>
</evidence>
<reference evidence="2" key="1">
    <citation type="submission" date="2017-12" db="EMBL/GenBank/DDBJ databases">
        <authorList>
            <person name="Diaz M."/>
        </authorList>
    </citation>
    <scope>NUCLEOTIDE SEQUENCE [LARGE SCALE GENOMIC DNA]</scope>
    <source>
        <strain evidence="2">FI11154</strain>
    </source>
</reference>
<name>A0A2P9HJM1_9HYPH</name>
<organism evidence="1 2">
    <name type="scientific">Ochrobactrum soli</name>
    <dbReference type="NCBI Taxonomy" id="2448455"/>
    <lineage>
        <taxon>Bacteria</taxon>
        <taxon>Pseudomonadati</taxon>
        <taxon>Pseudomonadota</taxon>
        <taxon>Alphaproteobacteria</taxon>
        <taxon>Hyphomicrobiales</taxon>
        <taxon>Brucellaceae</taxon>
        <taxon>Brucella/Ochrobactrum group</taxon>
        <taxon>Ochrobactrum</taxon>
    </lineage>
</organism>
<dbReference type="PROSITE" id="PS51257">
    <property type="entry name" value="PROKAR_LIPOPROTEIN"/>
    <property type="match status" value="1"/>
</dbReference>
<proteinExistence type="predicted"/>
<protein>
    <submittedName>
        <fullName evidence="1">Uncharacterized protein</fullName>
    </submittedName>
</protein>
<accession>A0A2P9HJM1</accession>
<evidence type="ECO:0000313" key="1">
    <source>
        <dbReference type="EMBL" id="SPL64173.1"/>
    </source>
</evidence>
<dbReference type="Proteomes" id="UP000246073">
    <property type="component" value="Unassembled WGS sequence"/>
</dbReference>